<dbReference type="FunFam" id="3.40.50.300:FF:000212">
    <property type="entry name" value="Adenylyl-sulfate kinase"/>
    <property type="match status" value="1"/>
</dbReference>
<evidence type="ECO:0000313" key="16">
    <source>
        <dbReference type="EMBL" id="MDI1231183.1"/>
    </source>
</evidence>
<dbReference type="HAMAP" id="MF_00065">
    <property type="entry name" value="Adenylyl_sulf_kinase"/>
    <property type="match status" value="1"/>
</dbReference>
<evidence type="ECO:0000256" key="4">
    <source>
        <dbReference type="ARBA" id="ARBA00007008"/>
    </source>
</evidence>
<dbReference type="Pfam" id="PF01583">
    <property type="entry name" value="APS_kinase"/>
    <property type="match status" value="1"/>
</dbReference>
<keyword evidence="6 13" id="KW-0808">Transferase</keyword>
<keyword evidence="9 13" id="KW-0067">ATP-binding</keyword>
<sequence length="207" mass="23455">MNKPTEKSPNTVWHRATVTRQRRQQKNTHKSVVLWFTGLSGSGKSTLAHAVEEHLHQNGLHTFVLDGDNVRHGLCSDLGFSDKDRKENIRRISETAKLLLEAGVITLTAFISPFKAERAIARSLMPHGDFIEIYCYCPLPICEQRDVKGLYKKARQGEIKDFTGISSPYEEPENPELKIDTSQLSLEQSIQQVMSLLRARNILSVQE</sequence>
<dbReference type="Gene3D" id="3.40.50.300">
    <property type="entry name" value="P-loop containing nucleotide triphosphate hydrolases"/>
    <property type="match status" value="1"/>
</dbReference>
<gene>
    <name evidence="13 16" type="primary">cysC</name>
    <name evidence="16" type="ORF">PSU93_08550</name>
</gene>
<proteinExistence type="inferred from homology"/>
<evidence type="ECO:0000259" key="15">
    <source>
        <dbReference type="Pfam" id="PF01583"/>
    </source>
</evidence>
<feature type="domain" description="APS kinase" evidence="15">
    <location>
        <begin position="30"/>
        <end position="180"/>
    </location>
</feature>
<evidence type="ECO:0000256" key="8">
    <source>
        <dbReference type="ARBA" id="ARBA00022777"/>
    </source>
</evidence>
<dbReference type="CDD" id="cd02027">
    <property type="entry name" value="APSK"/>
    <property type="match status" value="1"/>
</dbReference>
<evidence type="ECO:0000256" key="9">
    <source>
        <dbReference type="ARBA" id="ARBA00022840"/>
    </source>
</evidence>
<evidence type="ECO:0000256" key="14">
    <source>
        <dbReference type="RuleBase" id="RU004347"/>
    </source>
</evidence>
<accession>A0AA43Q3P6</accession>
<keyword evidence="8 13" id="KW-0418">Kinase</keyword>
<keyword evidence="13" id="KW-0597">Phosphoprotein</keyword>
<keyword evidence="17" id="KW-1185">Reference proteome</keyword>
<evidence type="ECO:0000256" key="13">
    <source>
        <dbReference type="HAMAP-Rule" id="MF_00065"/>
    </source>
</evidence>
<evidence type="ECO:0000256" key="10">
    <source>
        <dbReference type="ARBA" id="ARBA00029724"/>
    </source>
</evidence>
<evidence type="ECO:0000256" key="3">
    <source>
        <dbReference type="ARBA" id="ARBA00004806"/>
    </source>
</evidence>
<dbReference type="InterPro" id="IPR027417">
    <property type="entry name" value="P-loop_NTPase"/>
</dbReference>
<evidence type="ECO:0000256" key="12">
    <source>
        <dbReference type="ARBA" id="ARBA00031464"/>
    </source>
</evidence>
<evidence type="ECO:0000256" key="6">
    <source>
        <dbReference type="ARBA" id="ARBA00022679"/>
    </source>
</evidence>
<feature type="active site" description="Phosphoserine intermediate" evidence="13">
    <location>
        <position position="112"/>
    </location>
</feature>
<dbReference type="InterPro" id="IPR002891">
    <property type="entry name" value="APS"/>
</dbReference>
<reference evidence="16" key="1">
    <citation type="submission" date="2023-01" db="EMBL/GenBank/DDBJ databases">
        <title>Biogeochemical cycle of methane in antarctic sediments.</title>
        <authorList>
            <person name="Roldan D.M."/>
            <person name="Menes R.J."/>
        </authorList>
    </citation>
    <scope>NUCLEOTIDE SEQUENCE [LARGE SCALE GENOMIC DNA]</scope>
    <source>
        <strain evidence="16">K-2018 MAG008</strain>
    </source>
</reference>
<comment type="caution">
    <text evidence="16">The sequence shown here is derived from an EMBL/GenBank/DDBJ whole genome shotgun (WGS) entry which is preliminary data.</text>
</comment>
<dbReference type="AlphaFoldDB" id="A0AA43Q3P6"/>
<dbReference type="EC" id="2.7.1.25" evidence="5 13"/>
<comment type="catalytic activity">
    <reaction evidence="1 13 14">
        <text>adenosine 5'-phosphosulfate + ATP = 3'-phosphoadenylyl sulfate + ADP + H(+)</text>
        <dbReference type="Rhea" id="RHEA:24152"/>
        <dbReference type="ChEBI" id="CHEBI:15378"/>
        <dbReference type="ChEBI" id="CHEBI:30616"/>
        <dbReference type="ChEBI" id="CHEBI:58243"/>
        <dbReference type="ChEBI" id="CHEBI:58339"/>
        <dbReference type="ChEBI" id="CHEBI:456216"/>
        <dbReference type="EC" id="2.7.1.25"/>
    </reaction>
</comment>
<dbReference type="NCBIfam" id="TIGR00455">
    <property type="entry name" value="apsK"/>
    <property type="match status" value="1"/>
</dbReference>
<protein>
    <recommendedName>
        <fullName evidence="5 13">Adenylyl-sulfate kinase</fullName>
        <ecNumber evidence="5 13">2.7.1.25</ecNumber>
    </recommendedName>
    <alternativeName>
        <fullName evidence="11 13">APS kinase</fullName>
    </alternativeName>
    <alternativeName>
        <fullName evidence="12 13">ATP adenosine-5'-phosphosulfate 3'-phosphotransferase</fullName>
    </alternativeName>
    <alternativeName>
        <fullName evidence="10 13">Adenosine-5'-phosphosulfate kinase</fullName>
    </alternativeName>
</protein>
<dbReference type="GO" id="GO:0000103">
    <property type="term" value="P:sulfate assimilation"/>
    <property type="evidence" value="ECO:0007669"/>
    <property type="project" value="UniProtKB-UniRule"/>
</dbReference>
<comment type="function">
    <text evidence="2 13 14">Catalyzes the synthesis of activated sulfate.</text>
</comment>
<comment type="pathway">
    <text evidence="3 13 14">Sulfur metabolism; hydrogen sulfide biosynthesis; sulfite from sulfate: step 2/3.</text>
</comment>
<dbReference type="EMBL" id="JAQSDF010000023">
    <property type="protein sequence ID" value="MDI1231183.1"/>
    <property type="molecule type" value="Genomic_DNA"/>
</dbReference>
<dbReference type="Proteomes" id="UP001160519">
    <property type="component" value="Unassembled WGS sequence"/>
</dbReference>
<dbReference type="InterPro" id="IPR059117">
    <property type="entry name" value="APS_kinase_dom"/>
</dbReference>
<organism evidence="16 17">
    <name type="scientific">Candidatus Methylobacter titanis</name>
    <dbReference type="NCBI Taxonomy" id="3053457"/>
    <lineage>
        <taxon>Bacteria</taxon>
        <taxon>Pseudomonadati</taxon>
        <taxon>Pseudomonadota</taxon>
        <taxon>Gammaproteobacteria</taxon>
        <taxon>Methylococcales</taxon>
        <taxon>Methylococcaceae</taxon>
        <taxon>Methylobacter</taxon>
    </lineage>
</organism>
<comment type="similarity">
    <text evidence="4 13 14">Belongs to the APS kinase family.</text>
</comment>
<dbReference type="GO" id="GO:0005524">
    <property type="term" value="F:ATP binding"/>
    <property type="evidence" value="ECO:0007669"/>
    <property type="project" value="UniProtKB-UniRule"/>
</dbReference>
<evidence type="ECO:0000256" key="11">
    <source>
        <dbReference type="ARBA" id="ARBA00031393"/>
    </source>
</evidence>
<evidence type="ECO:0000256" key="2">
    <source>
        <dbReference type="ARBA" id="ARBA00002632"/>
    </source>
</evidence>
<dbReference type="GO" id="GO:0004020">
    <property type="term" value="F:adenylylsulfate kinase activity"/>
    <property type="evidence" value="ECO:0007669"/>
    <property type="project" value="UniProtKB-UniRule"/>
</dbReference>
<name>A0AA43Q3P6_9GAMM</name>
<evidence type="ECO:0000256" key="1">
    <source>
        <dbReference type="ARBA" id="ARBA00001823"/>
    </source>
</evidence>
<evidence type="ECO:0000313" key="17">
    <source>
        <dbReference type="Proteomes" id="UP001160519"/>
    </source>
</evidence>
<feature type="binding site" evidence="13">
    <location>
        <begin position="38"/>
        <end position="45"/>
    </location>
    <ligand>
        <name>ATP</name>
        <dbReference type="ChEBI" id="CHEBI:30616"/>
    </ligand>
</feature>
<evidence type="ECO:0000256" key="7">
    <source>
        <dbReference type="ARBA" id="ARBA00022741"/>
    </source>
</evidence>
<evidence type="ECO:0000256" key="5">
    <source>
        <dbReference type="ARBA" id="ARBA00012121"/>
    </source>
</evidence>
<keyword evidence="7 13" id="KW-0547">Nucleotide-binding</keyword>
<dbReference type="PANTHER" id="PTHR11055">
    <property type="entry name" value="BIFUNCTIONAL 3'-PHOSPHOADENOSINE 5'-PHOSPHOSULFATE SYNTHASE"/>
    <property type="match status" value="1"/>
</dbReference>
<dbReference type="PANTHER" id="PTHR11055:SF1">
    <property type="entry name" value="PAPS SYNTHETASE, ISOFORM D"/>
    <property type="match status" value="1"/>
</dbReference>
<dbReference type="GO" id="GO:0070814">
    <property type="term" value="P:hydrogen sulfide biosynthetic process"/>
    <property type="evidence" value="ECO:0007669"/>
    <property type="project" value="UniProtKB-UniRule"/>
</dbReference>
<dbReference type="SUPFAM" id="SSF52540">
    <property type="entry name" value="P-loop containing nucleoside triphosphate hydrolases"/>
    <property type="match status" value="1"/>
</dbReference>
<dbReference type="NCBIfam" id="NF003013">
    <property type="entry name" value="PRK03846.1"/>
    <property type="match status" value="1"/>
</dbReference>